<evidence type="ECO:0000313" key="3">
    <source>
        <dbReference type="Proteomes" id="UP000473325"/>
    </source>
</evidence>
<keyword evidence="3" id="KW-1185">Reference proteome</keyword>
<protein>
    <submittedName>
        <fullName evidence="2">DUF3060 domain-containing protein</fullName>
    </submittedName>
</protein>
<gene>
    <name evidence="2" type="ORF">GRQ65_21480</name>
</gene>
<comment type="caution">
    <text evidence="2">The sequence shown here is derived from an EMBL/GenBank/DDBJ whole genome shotgun (WGS) entry which is preliminary data.</text>
</comment>
<evidence type="ECO:0000313" key="2">
    <source>
        <dbReference type="EMBL" id="MXG92120.1"/>
    </source>
</evidence>
<dbReference type="AlphaFoldDB" id="A0A6L7F4G4"/>
<keyword evidence="1" id="KW-0732">Signal</keyword>
<reference evidence="2 3" key="1">
    <citation type="submission" date="2019-12" db="EMBL/GenBank/DDBJ databases">
        <authorList>
            <person name="Kun Z."/>
        </authorList>
    </citation>
    <scope>NUCLEOTIDE SEQUENCE [LARGE SCALE GENOMIC DNA]</scope>
    <source>
        <strain evidence="2 3">YIM 123512</strain>
    </source>
</reference>
<proteinExistence type="predicted"/>
<name>A0A6L7F4G4_9ACTN</name>
<dbReference type="Proteomes" id="UP000473325">
    <property type="component" value="Unassembled WGS sequence"/>
</dbReference>
<sequence>MPVPRPPLVLSAAVAPVVVAASLAGSLVGSLGAAAPASAATTVDCAAGPVVLGGVDQQFTLVGACTDVTVTGTGHTVALESAANLFVQASSTTITASGALGKVDLSGSGLTLTAPQAGRVALGGSNGTLRVDRATTYVVQGAGASVEGTSARSLKLTGSSGRVAFRTLKVLRIKGAGNKAVVKAGRTKVSVSGASNVVRVNKRA</sequence>
<dbReference type="EMBL" id="WUEK01000018">
    <property type="protein sequence ID" value="MXG92120.1"/>
    <property type="molecule type" value="Genomic_DNA"/>
</dbReference>
<accession>A0A6L7F4G4</accession>
<feature type="chain" id="PRO_5026718936" evidence="1">
    <location>
        <begin position="40"/>
        <end position="204"/>
    </location>
</feature>
<evidence type="ECO:0000256" key="1">
    <source>
        <dbReference type="SAM" id="SignalP"/>
    </source>
</evidence>
<organism evidence="2 3">
    <name type="scientific">Nocardioides flavescens</name>
    <dbReference type="NCBI Taxonomy" id="2691959"/>
    <lineage>
        <taxon>Bacteria</taxon>
        <taxon>Bacillati</taxon>
        <taxon>Actinomycetota</taxon>
        <taxon>Actinomycetes</taxon>
        <taxon>Propionibacteriales</taxon>
        <taxon>Nocardioidaceae</taxon>
        <taxon>Nocardioides</taxon>
    </lineage>
</organism>
<feature type="signal peptide" evidence="1">
    <location>
        <begin position="1"/>
        <end position="39"/>
    </location>
</feature>
<dbReference type="RefSeq" id="WP_160880060.1">
    <property type="nucleotide sequence ID" value="NZ_WUEK01000018.1"/>
</dbReference>